<organism evidence="6 7">
    <name type="scientific">Anaerobium acetethylicum</name>
    <dbReference type="NCBI Taxonomy" id="1619234"/>
    <lineage>
        <taxon>Bacteria</taxon>
        <taxon>Bacillati</taxon>
        <taxon>Bacillota</taxon>
        <taxon>Clostridia</taxon>
        <taxon>Lachnospirales</taxon>
        <taxon>Lachnospiraceae</taxon>
        <taxon>Anaerobium</taxon>
    </lineage>
</organism>
<dbReference type="SUPFAM" id="SSF53822">
    <property type="entry name" value="Periplasmic binding protein-like I"/>
    <property type="match status" value="1"/>
</dbReference>
<evidence type="ECO:0000313" key="7">
    <source>
        <dbReference type="Proteomes" id="UP000199315"/>
    </source>
</evidence>
<protein>
    <submittedName>
        <fullName evidence="6">Ribose transport system substrate-binding protein</fullName>
    </submittedName>
</protein>
<keyword evidence="3 4" id="KW-0732">Signal</keyword>
<comment type="similarity">
    <text evidence="2">Belongs to the bacterial solute-binding protein 2 family.</text>
</comment>
<feature type="domain" description="Periplasmic binding protein" evidence="5">
    <location>
        <begin position="45"/>
        <end position="277"/>
    </location>
</feature>
<gene>
    <name evidence="6" type="ORF">SAMN05421730_104220</name>
</gene>
<dbReference type="Gene3D" id="3.40.50.2300">
    <property type="match status" value="2"/>
</dbReference>
<evidence type="ECO:0000256" key="1">
    <source>
        <dbReference type="ARBA" id="ARBA00004196"/>
    </source>
</evidence>
<proteinExistence type="inferred from homology"/>
<sequence length="381" mass="41110">MKKRIISIIIVVSMIATLVTGCGSGDSTKNATTESTDASEEGFVIGFSNGYWGNTWRAQMVEDFEARCEEYKEDGIIADYMVSNTESDATEQLNQINAMIDAGVDALIIDPVSPTTLTSAVQSALDKGILVVIGSDPAAYEGTYCVCGNDAAFQSILTTWICEKLGGKGNIVSITGEAGVGTDILRQDAAAEILAKYPNIKELASVPGRWSETEAQSVMSTYLSTYDNIDGVLTQDVMAEGILKAFENAGETPSLMTGDTVKSFLTTWSEMDDFDSIGVTYTCGFICTVLDVAVGLLQGEELNESALVANPYDKNLKNTIMLDPTYVVTREGDQDAVWMEGHDLSKAITLDKALEMVADKADTNFLDGWLSREEVAEAYFK</sequence>
<dbReference type="GO" id="GO:0030313">
    <property type="term" value="C:cell envelope"/>
    <property type="evidence" value="ECO:0007669"/>
    <property type="project" value="UniProtKB-SubCell"/>
</dbReference>
<accession>A0A1D3TYE7</accession>
<dbReference type="InterPro" id="IPR028082">
    <property type="entry name" value="Peripla_BP_I"/>
</dbReference>
<dbReference type="PANTHER" id="PTHR46847:SF1">
    <property type="entry name" value="D-ALLOSE-BINDING PERIPLASMIC PROTEIN-RELATED"/>
    <property type="match status" value="1"/>
</dbReference>
<reference evidence="6 7" key="1">
    <citation type="submission" date="2016-09" db="EMBL/GenBank/DDBJ databases">
        <authorList>
            <person name="Capua I."/>
            <person name="De Benedictis P."/>
            <person name="Joannis T."/>
            <person name="Lombin L.H."/>
            <person name="Cattoli G."/>
        </authorList>
    </citation>
    <scope>NUCLEOTIDE SEQUENCE [LARGE SCALE GENOMIC DNA]</scope>
    <source>
        <strain evidence="6 7">GluBS11</strain>
    </source>
</reference>
<name>A0A1D3TYE7_9FIRM</name>
<keyword evidence="7" id="KW-1185">Reference proteome</keyword>
<feature type="signal peptide" evidence="4">
    <location>
        <begin position="1"/>
        <end position="21"/>
    </location>
</feature>
<feature type="chain" id="PRO_5039229215" evidence="4">
    <location>
        <begin position="22"/>
        <end position="381"/>
    </location>
</feature>
<dbReference type="Proteomes" id="UP000199315">
    <property type="component" value="Unassembled WGS sequence"/>
</dbReference>
<evidence type="ECO:0000313" key="6">
    <source>
        <dbReference type="EMBL" id="SCP99476.1"/>
    </source>
</evidence>
<dbReference type="AlphaFoldDB" id="A0A1D3TYE7"/>
<dbReference type="RefSeq" id="WP_091236818.1">
    <property type="nucleotide sequence ID" value="NZ_FMKA01000042.1"/>
</dbReference>
<dbReference type="PANTHER" id="PTHR46847">
    <property type="entry name" value="D-ALLOSE-BINDING PERIPLASMIC PROTEIN-RELATED"/>
    <property type="match status" value="1"/>
</dbReference>
<evidence type="ECO:0000259" key="5">
    <source>
        <dbReference type="Pfam" id="PF13407"/>
    </source>
</evidence>
<dbReference type="OrthoDB" id="9814427at2"/>
<dbReference type="CDD" id="cd19999">
    <property type="entry name" value="PBP1_ABC_sugar_binding-like"/>
    <property type="match status" value="1"/>
</dbReference>
<dbReference type="STRING" id="1619234.SAMN05421730_104220"/>
<evidence type="ECO:0000256" key="4">
    <source>
        <dbReference type="SAM" id="SignalP"/>
    </source>
</evidence>
<evidence type="ECO:0000256" key="3">
    <source>
        <dbReference type="ARBA" id="ARBA00022729"/>
    </source>
</evidence>
<dbReference type="GO" id="GO:0030246">
    <property type="term" value="F:carbohydrate binding"/>
    <property type="evidence" value="ECO:0007669"/>
    <property type="project" value="UniProtKB-ARBA"/>
</dbReference>
<dbReference type="EMBL" id="FMKA01000042">
    <property type="protein sequence ID" value="SCP99476.1"/>
    <property type="molecule type" value="Genomic_DNA"/>
</dbReference>
<dbReference type="Pfam" id="PF13407">
    <property type="entry name" value="Peripla_BP_4"/>
    <property type="match status" value="1"/>
</dbReference>
<dbReference type="InterPro" id="IPR025997">
    <property type="entry name" value="SBP_2_dom"/>
</dbReference>
<dbReference type="PROSITE" id="PS51257">
    <property type="entry name" value="PROKAR_LIPOPROTEIN"/>
    <property type="match status" value="1"/>
</dbReference>
<comment type="subcellular location">
    <subcellularLocation>
        <location evidence="1">Cell envelope</location>
    </subcellularLocation>
</comment>
<evidence type="ECO:0000256" key="2">
    <source>
        <dbReference type="ARBA" id="ARBA00007639"/>
    </source>
</evidence>